<dbReference type="Proteomes" id="UP000054538">
    <property type="component" value="Unassembled WGS sequence"/>
</dbReference>
<organism evidence="1 2">
    <name type="scientific">Paxillus rubicundulus Ve08.2h10</name>
    <dbReference type="NCBI Taxonomy" id="930991"/>
    <lineage>
        <taxon>Eukaryota</taxon>
        <taxon>Fungi</taxon>
        <taxon>Dikarya</taxon>
        <taxon>Basidiomycota</taxon>
        <taxon>Agaricomycotina</taxon>
        <taxon>Agaricomycetes</taxon>
        <taxon>Agaricomycetidae</taxon>
        <taxon>Boletales</taxon>
        <taxon>Paxilineae</taxon>
        <taxon>Paxillaceae</taxon>
        <taxon>Paxillus</taxon>
    </lineage>
</organism>
<gene>
    <name evidence="1" type="ORF">PAXRUDRAFT_17481</name>
</gene>
<evidence type="ECO:0000313" key="2">
    <source>
        <dbReference type="Proteomes" id="UP000054538"/>
    </source>
</evidence>
<reference evidence="1 2" key="1">
    <citation type="submission" date="2014-04" db="EMBL/GenBank/DDBJ databases">
        <authorList>
            <consortium name="DOE Joint Genome Institute"/>
            <person name="Kuo A."/>
            <person name="Kohler A."/>
            <person name="Jargeat P."/>
            <person name="Nagy L.G."/>
            <person name="Floudas D."/>
            <person name="Copeland A."/>
            <person name="Barry K.W."/>
            <person name="Cichocki N."/>
            <person name="Veneault-Fourrey C."/>
            <person name="LaButti K."/>
            <person name="Lindquist E.A."/>
            <person name="Lipzen A."/>
            <person name="Lundell T."/>
            <person name="Morin E."/>
            <person name="Murat C."/>
            <person name="Sun H."/>
            <person name="Tunlid A."/>
            <person name="Henrissat B."/>
            <person name="Grigoriev I.V."/>
            <person name="Hibbett D.S."/>
            <person name="Martin F."/>
            <person name="Nordberg H.P."/>
            <person name="Cantor M.N."/>
            <person name="Hua S.X."/>
        </authorList>
    </citation>
    <scope>NUCLEOTIDE SEQUENCE [LARGE SCALE GENOMIC DNA]</scope>
    <source>
        <strain evidence="1 2">Ve08.2h10</strain>
    </source>
</reference>
<keyword evidence="2" id="KW-1185">Reference proteome</keyword>
<sequence>MNQDNAAAASSGSSAAVSCALQVSGRGAVKALDLTGSVFRHKDDKKGQQDSLRYYLEAQLGYFSPWPDTSNSQYQSHCDSASAWLIYHPLYTSYLEIVMDWKDSRTYTNIKWNVHQAFGCPKTAEEMACLSMWGNCVGHPYMQQVRGEFHDFSNILDLSPLHAQLFSHLNTLAANIDLVLAPDATYHTAALDGKPFECLDAFYVVQMMAWDSQTYPHLHSLLPAFLKGATETLLRFTTKFLPDGAIARSTPAQRELACMETTNNANEGALDTYHVAVHCAPTMTTVQFNARLKYHKNQTGSYMKRFLNVRSCKYLHRKARKIDTQNIDKKQWLAHVEHEHKLVVKHQEDDQWKRQKREIMAAKLTAVVPCLTNAEIAKMKVAKIDLQIHWH</sequence>
<dbReference type="HOGENOM" id="CLU_706165_0_0_1"/>
<dbReference type="AlphaFoldDB" id="A0A0D0D1N7"/>
<name>A0A0D0D1N7_9AGAM</name>
<protein>
    <submittedName>
        <fullName evidence="1">Uncharacterized protein</fullName>
    </submittedName>
</protein>
<dbReference type="EMBL" id="KN826974">
    <property type="protein sequence ID" value="KIK77471.1"/>
    <property type="molecule type" value="Genomic_DNA"/>
</dbReference>
<evidence type="ECO:0000313" key="1">
    <source>
        <dbReference type="EMBL" id="KIK77471.1"/>
    </source>
</evidence>
<reference evidence="2" key="2">
    <citation type="submission" date="2015-01" db="EMBL/GenBank/DDBJ databases">
        <title>Evolutionary Origins and Diversification of the Mycorrhizal Mutualists.</title>
        <authorList>
            <consortium name="DOE Joint Genome Institute"/>
            <consortium name="Mycorrhizal Genomics Consortium"/>
            <person name="Kohler A."/>
            <person name="Kuo A."/>
            <person name="Nagy L.G."/>
            <person name="Floudas D."/>
            <person name="Copeland A."/>
            <person name="Barry K.W."/>
            <person name="Cichocki N."/>
            <person name="Veneault-Fourrey C."/>
            <person name="LaButti K."/>
            <person name="Lindquist E.A."/>
            <person name="Lipzen A."/>
            <person name="Lundell T."/>
            <person name="Morin E."/>
            <person name="Murat C."/>
            <person name="Riley R."/>
            <person name="Ohm R."/>
            <person name="Sun H."/>
            <person name="Tunlid A."/>
            <person name="Henrissat B."/>
            <person name="Grigoriev I.V."/>
            <person name="Hibbett D.S."/>
            <person name="Martin F."/>
        </authorList>
    </citation>
    <scope>NUCLEOTIDE SEQUENCE [LARGE SCALE GENOMIC DNA]</scope>
    <source>
        <strain evidence="2">Ve08.2h10</strain>
    </source>
</reference>
<dbReference type="InParanoid" id="A0A0D0D1N7"/>
<accession>A0A0D0D1N7</accession>
<dbReference type="STRING" id="930991.A0A0D0D1N7"/>
<dbReference type="OrthoDB" id="2674494at2759"/>
<proteinExistence type="predicted"/>